<dbReference type="AlphaFoldDB" id="A0A4R1M0R5"/>
<dbReference type="PANTHER" id="PTHR35869">
    <property type="entry name" value="OUTER-MEMBRANE LIPOPROTEIN CARRIER PROTEIN"/>
    <property type="match status" value="1"/>
</dbReference>
<name>A0A4R1M0R5_9SPHI</name>
<dbReference type="RefSeq" id="WP_165870275.1">
    <property type="nucleotide sequence ID" value="NZ_SMGO01000001.1"/>
</dbReference>
<dbReference type="CDD" id="cd16325">
    <property type="entry name" value="LolA"/>
    <property type="match status" value="1"/>
</dbReference>
<evidence type="ECO:0000313" key="4">
    <source>
        <dbReference type="Proteomes" id="UP000294616"/>
    </source>
</evidence>
<dbReference type="InterPro" id="IPR004564">
    <property type="entry name" value="OM_lipoprot_carrier_LolA-like"/>
</dbReference>
<reference evidence="3 4" key="1">
    <citation type="submission" date="2019-03" db="EMBL/GenBank/DDBJ databases">
        <title>Genomic Encyclopedia of Archaeal and Bacterial Type Strains, Phase II (KMG-II): from individual species to whole genera.</title>
        <authorList>
            <person name="Goeker M."/>
        </authorList>
    </citation>
    <scope>NUCLEOTIDE SEQUENCE [LARGE SCALE GENOMIC DNA]</scope>
    <source>
        <strain evidence="3 4">DSM 22554</strain>
    </source>
</reference>
<gene>
    <name evidence="3" type="ORF">C8N28_0096</name>
</gene>
<dbReference type="EMBL" id="SMGO01000001">
    <property type="protein sequence ID" value="TCK84802.1"/>
    <property type="molecule type" value="Genomic_DNA"/>
</dbReference>
<evidence type="ECO:0000256" key="2">
    <source>
        <dbReference type="SAM" id="SignalP"/>
    </source>
</evidence>
<organism evidence="3 4">
    <name type="scientific">Albibacterium bauzanense</name>
    <dbReference type="NCBI Taxonomy" id="653929"/>
    <lineage>
        <taxon>Bacteria</taxon>
        <taxon>Pseudomonadati</taxon>
        <taxon>Bacteroidota</taxon>
        <taxon>Sphingobacteriia</taxon>
        <taxon>Sphingobacteriales</taxon>
        <taxon>Sphingobacteriaceae</taxon>
        <taxon>Albibacterium</taxon>
    </lineage>
</organism>
<protein>
    <submittedName>
        <fullName evidence="3">Outer membrane lipoprotein-sorting protein</fullName>
    </submittedName>
</protein>
<keyword evidence="4" id="KW-1185">Reference proteome</keyword>
<evidence type="ECO:0000313" key="3">
    <source>
        <dbReference type="EMBL" id="TCK84802.1"/>
    </source>
</evidence>
<dbReference type="Pfam" id="PF03548">
    <property type="entry name" value="LolA"/>
    <property type="match status" value="1"/>
</dbReference>
<dbReference type="SUPFAM" id="SSF89392">
    <property type="entry name" value="Prokaryotic lipoproteins and lipoprotein localization factors"/>
    <property type="match status" value="1"/>
</dbReference>
<evidence type="ECO:0000256" key="1">
    <source>
        <dbReference type="ARBA" id="ARBA00022729"/>
    </source>
</evidence>
<dbReference type="Gene3D" id="2.50.20.10">
    <property type="entry name" value="Lipoprotein localisation LolA/LolB/LppX"/>
    <property type="match status" value="1"/>
</dbReference>
<dbReference type="InterPro" id="IPR029046">
    <property type="entry name" value="LolA/LolB/LppX"/>
</dbReference>
<feature type="signal peptide" evidence="2">
    <location>
        <begin position="1"/>
        <end position="22"/>
    </location>
</feature>
<keyword evidence="3" id="KW-0449">Lipoprotein</keyword>
<comment type="caution">
    <text evidence="3">The sequence shown here is derived from an EMBL/GenBank/DDBJ whole genome shotgun (WGS) entry which is preliminary data.</text>
</comment>
<keyword evidence="1 2" id="KW-0732">Signal</keyword>
<feature type="chain" id="PRO_5020369351" evidence="2">
    <location>
        <begin position="23"/>
        <end position="218"/>
    </location>
</feature>
<dbReference type="PANTHER" id="PTHR35869:SF1">
    <property type="entry name" value="OUTER-MEMBRANE LIPOPROTEIN CARRIER PROTEIN"/>
    <property type="match status" value="1"/>
</dbReference>
<dbReference type="Proteomes" id="UP000294616">
    <property type="component" value="Unassembled WGS sequence"/>
</dbReference>
<sequence>MKASFVLTFIFSTISFISTAIAQNNSSAKSVLDNASKVYSSYKTIMADFTLQGNNKQENSNFSEKGKVYLVPGSGKFKIEMDNHAIISDGKTQWNVLLDLGEAQITDVNPADKSINPSNIFNFYTSGYQMNKLGETKVGTNVLSIIELVPTDQSQNISKIQLRINNSSGFIYDASVFDKNGNKYTYTLTNIEVNKTFSSGIFSFYKHNYPDIEIVDLR</sequence>
<proteinExistence type="predicted"/>
<accession>A0A4R1M0R5</accession>